<comment type="caution">
    <text evidence="2">The sequence shown here is derived from an EMBL/GenBank/DDBJ whole genome shotgun (WGS) entry which is preliminary data.</text>
</comment>
<evidence type="ECO:0000259" key="1">
    <source>
        <dbReference type="Pfam" id="PF06114"/>
    </source>
</evidence>
<dbReference type="InterPro" id="IPR052345">
    <property type="entry name" value="Rad_response_metalloprotease"/>
</dbReference>
<dbReference type="PANTHER" id="PTHR43236:SF1">
    <property type="entry name" value="BLL7220 PROTEIN"/>
    <property type="match status" value="1"/>
</dbReference>
<dbReference type="Gene3D" id="1.10.10.2910">
    <property type="match status" value="1"/>
</dbReference>
<dbReference type="PANTHER" id="PTHR43236">
    <property type="entry name" value="ANTITOXIN HIGA1"/>
    <property type="match status" value="1"/>
</dbReference>
<dbReference type="AlphaFoldDB" id="A0A5S5CZJ0"/>
<accession>A0A5S5CZJ0</accession>
<dbReference type="RefSeq" id="WP_166532571.1">
    <property type="nucleotide sequence ID" value="NZ_VNHW01000004.1"/>
</dbReference>
<dbReference type="InterPro" id="IPR010359">
    <property type="entry name" value="IrrE_HExxH"/>
</dbReference>
<dbReference type="Proteomes" id="UP000322499">
    <property type="component" value="Unassembled WGS sequence"/>
</dbReference>
<organism evidence="2 3">
    <name type="scientific">Blastococcus xanthinilyticus</name>
    <dbReference type="NCBI Taxonomy" id="1564164"/>
    <lineage>
        <taxon>Bacteria</taxon>
        <taxon>Bacillati</taxon>
        <taxon>Actinomycetota</taxon>
        <taxon>Actinomycetes</taxon>
        <taxon>Geodermatophilales</taxon>
        <taxon>Geodermatophilaceae</taxon>
        <taxon>Blastococcus</taxon>
    </lineage>
</organism>
<protein>
    <submittedName>
        <fullName evidence="2">Zn-dependent peptidase ImmA (M78 family)</fullName>
    </submittedName>
</protein>
<keyword evidence="3" id="KW-1185">Reference proteome</keyword>
<evidence type="ECO:0000313" key="3">
    <source>
        <dbReference type="Proteomes" id="UP000322499"/>
    </source>
</evidence>
<reference evidence="2 3" key="1">
    <citation type="submission" date="2019-07" db="EMBL/GenBank/DDBJ databases">
        <title>Genomic Encyclopedia of Archaeal and Bacterial Type Strains, Phase II (KMG-II): from individual species to whole genera.</title>
        <authorList>
            <person name="Goeker M."/>
        </authorList>
    </citation>
    <scope>NUCLEOTIDE SEQUENCE [LARGE SCALE GENOMIC DNA]</scope>
    <source>
        <strain evidence="2 3">DSM 46842</strain>
    </source>
</reference>
<name>A0A5S5CZJ0_9ACTN</name>
<gene>
    <name evidence="2" type="ORF">BD833_104142</name>
</gene>
<sequence>MPTELEQMSVKEIRDAAEEMAREVLDEFWRERFIPVDPVQIARDMGVEVFSAELGNDVLGLIFGSDKGTQIYIDRDQPAARYRFTAAHELGHYVDHAEGPGTAAEMDYVDRRSDVDRGNPREVYANHFAGALLMPEPELRAERARGRNDVQIAAHFGVSLAAAQYRRQLLKA</sequence>
<proteinExistence type="predicted"/>
<dbReference type="Pfam" id="PF06114">
    <property type="entry name" value="Peptidase_M78"/>
    <property type="match status" value="1"/>
</dbReference>
<feature type="domain" description="IrrE N-terminal-like" evidence="1">
    <location>
        <begin position="43"/>
        <end position="166"/>
    </location>
</feature>
<evidence type="ECO:0000313" key="2">
    <source>
        <dbReference type="EMBL" id="TYP88438.1"/>
    </source>
</evidence>
<dbReference type="EMBL" id="VNHW01000004">
    <property type="protein sequence ID" value="TYP88438.1"/>
    <property type="molecule type" value="Genomic_DNA"/>
</dbReference>